<name>A0A443NQI5_9MAGN</name>
<dbReference type="PROSITE" id="PS50004">
    <property type="entry name" value="C2"/>
    <property type="match status" value="1"/>
</dbReference>
<dbReference type="AlphaFoldDB" id="A0A443NQI5"/>
<evidence type="ECO:0000313" key="2">
    <source>
        <dbReference type="EMBL" id="RWR80776.1"/>
    </source>
</evidence>
<sequence>MSVGWTVGVTYEVKGAQLLTLSLQAVASFHTMMSCDQNPRIKNMEEKAASLEITVISAEELRINNRPIKKNAFVAVGTGEEKWRSTSVDQDGGSYPRWNEKLEVELPSYAQSIAVQVQCKTAAGIKMVGSAEVPVSDIMEGYVPARHLHFLSYRLRERDGSRNGIINLCVRMVGPTQPLRSNRWMGSSSSSSSSSYVCGGSGVVIGVPVAWRGESKSMQF</sequence>
<dbReference type="GO" id="GO:0006952">
    <property type="term" value="P:defense response"/>
    <property type="evidence" value="ECO:0007669"/>
    <property type="project" value="InterPro"/>
</dbReference>
<dbReference type="EMBL" id="QPKB01000003">
    <property type="protein sequence ID" value="RWR80776.1"/>
    <property type="molecule type" value="Genomic_DNA"/>
</dbReference>
<dbReference type="InterPro" id="IPR035892">
    <property type="entry name" value="C2_domain_sf"/>
</dbReference>
<dbReference type="SUPFAM" id="SSF49562">
    <property type="entry name" value="C2 domain (Calcium/lipid-binding domain, CaLB)"/>
    <property type="match status" value="1"/>
</dbReference>
<feature type="domain" description="C2" evidence="1">
    <location>
        <begin position="27"/>
        <end position="150"/>
    </location>
</feature>
<dbReference type="InterPro" id="IPR000008">
    <property type="entry name" value="C2_dom"/>
</dbReference>
<dbReference type="Pfam" id="PF00168">
    <property type="entry name" value="C2"/>
    <property type="match status" value="1"/>
</dbReference>
<dbReference type="PANTHER" id="PTHR32246:SF17">
    <property type="entry name" value="BON1-ASSOCIATED PROTEIN 2"/>
    <property type="match status" value="1"/>
</dbReference>
<dbReference type="OrthoDB" id="884464at2759"/>
<gene>
    <name evidence="2" type="ORF">CKAN_00943300</name>
</gene>
<dbReference type="InterPro" id="IPR044750">
    <property type="entry name" value="C2_SRC2/BAP"/>
</dbReference>
<dbReference type="Gene3D" id="2.60.40.150">
    <property type="entry name" value="C2 domain"/>
    <property type="match status" value="1"/>
</dbReference>
<protein>
    <submittedName>
        <fullName evidence="2">BON1-associated protein 2-like protein</fullName>
    </submittedName>
</protein>
<evidence type="ECO:0000313" key="3">
    <source>
        <dbReference type="Proteomes" id="UP000283530"/>
    </source>
</evidence>
<comment type="caution">
    <text evidence="2">The sequence shown here is derived from an EMBL/GenBank/DDBJ whole genome shotgun (WGS) entry which is preliminary data.</text>
</comment>
<dbReference type="Proteomes" id="UP000283530">
    <property type="component" value="Unassembled WGS sequence"/>
</dbReference>
<dbReference type="PANTHER" id="PTHR32246">
    <property type="entry name" value="INGRESSION PROTEIN FIC1"/>
    <property type="match status" value="1"/>
</dbReference>
<reference evidence="2 3" key="1">
    <citation type="journal article" date="2019" name="Nat. Plants">
        <title>Stout camphor tree genome fills gaps in understanding of flowering plant genome evolution.</title>
        <authorList>
            <person name="Chaw S.M."/>
            <person name="Liu Y.C."/>
            <person name="Wu Y.W."/>
            <person name="Wang H.Y."/>
            <person name="Lin C.I."/>
            <person name="Wu C.S."/>
            <person name="Ke H.M."/>
            <person name="Chang L.Y."/>
            <person name="Hsu C.Y."/>
            <person name="Yang H.T."/>
            <person name="Sudianto E."/>
            <person name="Hsu M.H."/>
            <person name="Wu K.P."/>
            <person name="Wang L.N."/>
            <person name="Leebens-Mack J.H."/>
            <person name="Tsai I.J."/>
        </authorList>
    </citation>
    <scope>NUCLEOTIDE SEQUENCE [LARGE SCALE GENOMIC DNA]</scope>
    <source>
        <strain evidence="3">cv. Chaw 1501</strain>
        <tissue evidence="2">Young leaves</tissue>
    </source>
</reference>
<keyword evidence="3" id="KW-1185">Reference proteome</keyword>
<organism evidence="2 3">
    <name type="scientific">Cinnamomum micranthum f. kanehirae</name>
    <dbReference type="NCBI Taxonomy" id="337451"/>
    <lineage>
        <taxon>Eukaryota</taxon>
        <taxon>Viridiplantae</taxon>
        <taxon>Streptophyta</taxon>
        <taxon>Embryophyta</taxon>
        <taxon>Tracheophyta</taxon>
        <taxon>Spermatophyta</taxon>
        <taxon>Magnoliopsida</taxon>
        <taxon>Magnoliidae</taxon>
        <taxon>Laurales</taxon>
        <taxon>Lauraceae</taxon>
        <taxon>Cinnamomum</taxon>
    </lineage>
</organism>
<proteinExistence type="predicted"/>
<dbReference type="SMART" id="SM00239">
    <property type="entry name" value="C2"/>
    <property type="match status" value="1"/>
</dbReference>
<accession>A0A443NQI5</accession>
<dbReference type="CDD" id="cd04051">
    <property type="entry name" value="C2_SRC2_like"/>
    <property type="match status" value="1"/>
</dbReference>
<evidence type="ECO:0000259" key="1">
    <source>
        <dbReference type="PROSITE" id="PS50004"/>
    </source>
</evidence>